<dbReference type="AlphaFoldDB" id="A0A9P5XEB4"/>
<feature type="transmembrane region" description="Helical" evidence="2">
    <location>
        <begin position="195"/>
        <end position="213"/>
    </location>
</feature>
<comment type="caution">
    <text evidence="3">The sequence shown here is derived from an EMBL/GenBank/DDBJ whole genome shotgun (WGS) entry which is preliminary data.</text>
</comment>
<gene>
    <name evidence="3" type="ORF">P691DRAFT_667446</name>
</gene>
<feature type="transmembrane region" description="Helical" evidence="2">
    <location>
        <begin position="21"/>
        <end position="43"/>
    </location>
</feature>
<proteinExistence type="predicted"/>
<dbReference type="Proteomes" id="UP000807342">
    <property type="component" value="Unassembled WGS sequence"/>
</dbReference>
<name>A0A9P5XEB4_9AGAR</name>
<keyword evidence="2" id="KW-0812">Transmembrane</keyword>
<keyword evidence="2" id="KW-1133">Transmembrane helix</keyword>
<evidence type="ECO:0000313" key="4">
    <source>
        <dbReference type="Proteomes" id="UP000807342"/>
    </source>
</evidence>
<feature type="transmembrane region" description="Helical" evidence="2">
    <location>
        <begin position="141"/>
        <end position="158"/>
    </location>
</feature>
<dbReference type="EMBL" id="MU151130">
    <property type="protein sequence ID" value="KAF9449449.1"/>
    <property type="molecule type" value="Genomic_DNA"/>
</dbReference>
<dbReference type="OrthoDB" id="2744793at2759"/>
<organism evidence="3 4">
    <name type="scientific">Macrolepiota fuliginosa MF-IS2</name>
    <dbReference type="NCBI Taxonomy" id="1400762"/>
    <lineage>
        <taxon>Eukaryota</taxon>
        <taxon>Fungi</taxon>
        <taxon>Dikarya</taxon>
        <taxon>Basidiomycota</taxon>
        <taxon>Agaricomycotina</taxon>
        <taxon>Agaricomycetes</taxon>
        <taxon>Agaricomycetidae</taxon>
        <taxon>Agaricales</taxon>
        <taxon>Agaricineae</taxon>
        <taxon>Agaricaceae</taxon>
        <taxon>Macrolepiota</taxon>
    </lineage>
</organism>
<sequence>MASNVELPDIGYQFIIKTVRIAFECAFYGIYLLLISTSTIILCRKIRVSPKASGFLLLVTIVMFGASTVFLTMDMIDIIKRFQIILMDNPEASLQAKQDLADTTLQQWMWTGEMLFIFMLILGDSVVIWRTWALFRDTEKYLIAPILTWIGSVVAAFYELGCDVKNGWVVQSTDPSAGSVGLQSCAKADTTSFSLSYATNIICTTFIMYKAWMYRRSMSQYLGSARRRTQVEKIMTLLVESGAIYLALYTFQAVPIYGGHFSAGSFVAVEAVNAIIQQAMGMYPTAIVILVEMQRSIYDTEQVTRERGVGTASGMVFAARDLTTTEGRSTTTSRHLHAPVTLDSSGDNSKHTASTKVELGMANMSKDSIPGKS</sequence>
<evidence type="ECO:0000256" key="1">
    <source>
        <dbReference type="SAM" id="MobiDB-lite"/>
    </source>
</evidence>
<reference evidence="3" key="1">
    <citation type="submission" date="2020-11" db="EMBL/GenBank/DDBJ databases">
        <authorList>
            <consortium name="DOE Joint Genome Institute"/>
            <person name="Ahrendt S."/>
            <person name="Riley R."/>
            <person name="Andreopoulos W."/>
            <person name="Labutti K."/>
            <person name="Pangilinan J."/>
            <person name="Ruiz-Duenas F.J."/>
            <person name="Barrasa J.M."/>
            <person name="Sanchez-Garcia M."/>
            <person name="Camarero S."/>
            <person name="Miyauchi S."/>
            <person name="Serrano A."/>
            <person name="Linde D."/>
            <person name="Babiker R."/>
            <person name="Drula E."/>
            <person name="Ayuso-Fernandez I."/>
            <person name="Pacheco R."/>
            <person name="Padilla G."/>
            <person name="Ferreira P."/>
            <person name="Barriuso J."/>
            <person name="Kellner H."/>
            <person name="Castanera R."/>
            <person name="Alfaro M."/>
            <person name="Ramirez L."/>
            <person name="Pisabarro A.G."/>
            <person name="Kuo A."/>
            <person name="Tritt A."/>
            <person name="Lipzen A."/>
            <person name="He G."/>
            <person name="Yan M."/>
            <person name="Ng V."/>
            <person name="Cullen D."/>
            <person name="Martin F."/>
            <person name="Rosso M.-N."/>
            <person name="Henrissat B."/>
            <person name="Hibbett D."/>
            <person name="Martinez A.T."/>
            <person name="Grigoriev I.V."/>
        </authorList>
    </citation>
    <scope>NUCLEOTIDE SEQUENCE</scope>
    <source>
        <strain evidence="3">MF-IS2</strain>
    </source>
</reference>
<keyword evidence="4" id="KW-1185">Reference proteome</keyword>
<feature type="compositionally biased region" description="Polar residues" evidence="1">
    <location>
        <begin position="342"/>
        <end position="352"/>
    </location>
</feature>
<evidence type="ECO:0000313" key="3">
    <source>
        <dbReference type="EMBL" id="KAF9449449.1"/>
    </source>
</evidence>
<protein>
    <submittedName>
        <fullName evidence="3">Uncharacterized protein</fullName>
    </submittedName>
</protein>
<evidence type="ECO:0000256" key="2">
    <source>
        <dbReference type="SAM" id="Phobius"/>
    </source>
</evidence>
<feature type="transmembrane region" description="Helical" evidence="2">
    <location>
        <begin position="108"/>
        <end position="129"/>
    </location>
</feature>
<accession>A0A9P5XEB4</accession>
<feature type="transmembrane region" description="Helical" evidence="2">
    <location>
        <begin position="55"/>
        <end position="73"/>
    </location>
</feature>
<feature type="transmembrane region" description="Helical" evidence="2">
    <location>
        <begin position="271"/>
        <end position="291"/>
    </location>
</feature>
<feature type="region of interest" description="Disordered" evidence="1">
    <location>
        <begin position="323"/>
        <end position="352"/>
    </location>
</feature>
<keyword evidence="2" id="KW-0472">Membrane</keyword>
<feature type="transmembrane region" description="Helical" evidence="2">
    <location>
        <begin position="234"/>
        <end position="251"/>
    </location>
</feature>
<feature type="compositionally biased region" description="Low complexity" evidence="1">
    <location>
        <begin position="324"/>
        <end position="333"/>
    </location>
</feature>